<dbReference type="Pfam" id="PF00583">
    <property type="entry name" value="Acetyltransf_1"/>
    <property type="match status" value="1"/>
</dbReference>
<name>A0A847SD50_9NEIS</name>
<dbReference type="Proteomes" id="UP000587991">
    <property type="component" value="Unassembled WGS sequence"/>
</dbReference>
<dbReference type="Gene3D" id="3.90.950.20">
    <property type="entry name" value="CinA-like"/>
    <property type="match status" value="1"/>
</dbReference>
<gene>
    <name evidence="2" type="ORF">HF682_09465</name>
</gene>
<dbReference type="EMBL" id="JABAIM010000002">
    <property type="protein sequence ID" value="NLR75386.1"/>
    <property type="molecule type" value="Genomic_DNA"/>
</dbReference>
<dbReference type="RefSeq" id="WP_168877058.1">
    <property type="nucleotide sequence ID" value="NZ_JABAIM010000002.1"/>
</dbReference>
<dbReference type="GO" id="GO:0016787">
    <property type="term" value="F:hydrolase activity"/>
    <property type="evidence" value="ECO:0007669"/>
    <property type="project" value="UniProtKB-KW"/>
</dbReference>
<feature type="domain" description="N-acetyltransferase" evidence="1">
    <location>
        <begin position="170"/>
        <end position="318"/>
    </location>
</feature>
<proteinExistence type="predicted"/>
<dbReference type="InterPro" id="IPR016181">
    <property type="entry name" value="Acyl_CoA_acyltransferase"/>
</dbReference>
<dbReference type="SUPFAM" id="SSF142433">
    <property type="entry name" value="CinA-like"/>
    <property type="match status" value="1"/>
</dbReference>
<reference evidence="2 3" key="1">
    <citation type="submission" date="2020-04" db="EMBL/GenBank/DDBJ databases">
        <title>Draft genome of Leeia sp. IMCC25680.</title>
        <authorList>
            <person name="Song J."/>
            <person name="Cho J.-C."/>
        </authorList>
    </citation>
    <scope>NUCLEOTIDE SEQUENCE [LARGE SCALE GENOMIC DNA]</scope>
    <source>
        <strain evidence="2 3">IMCC25680</strain>
    </source>
</reference>
<keyword evidence="2" id="KW-0378">Hydrolase</keyword>
<keyword evidence="3" id="KW-1185">Reference proteome</keyword>
<evidence type="ECO:0000259" key="1">
    <source>
        <dbReference type="PROSITE" id="PS51186"/>
    </source>
</evidence>
<protein>
    <submittedName>
        <fullName evidence="2">Nicotinamide-nucleotide amidohydrolase family protein</fullName>
    </submittedName>
</protein>
<dbReference type="PROSITE" id="PS51186">
    <property type="entry name" value="GNAT"/>
    <property type="match status" value="1"/>
</dbReference>
<evidence type="ECO:0000313" key="3">
    <source>
        <dbReference type="Proteomes" id="UP000587991"/>
    </source>
</evidence>
<dbReference type="AlphaFoldDB" id="A0A847SD50"/>
<dbReference type="SUPFAM" id="SSF55729">
    <property type="entry name" value="Acyl-CoA N-acyltransferases (Nat)"/>
    <property type="match status" value="1"/>
</dbReference>
<dbReference type="NCBIfam" id="TIGR00199">
    <property type="entry name" value="PncC_domain"/>
    <property type="match status" value="1"/>
</dbReference>
<comment type="caution">
    <text evidence="2">The sequence shown here is derived from an EMBL/GenBank/DDBJ whole genome shotgun (WGS) entry which is preliminary data.</text>
</comment>
<dbReference type="InterPro" id="IPR008136">
    <property type="entry name" value="CinA_C"/>
</dbReference>
<dbReference type="CDD" id="cd04301">
    <property type="entry name" value="NAT_SF"/>
    <property type="match status" value="1"/>
</dbReference>
<evidence type="ECO:0000313" key="2">
    <source>
        <dbReference type="EMBL" id="NLR75386.1"/>
    </source>
</evidence>
<sequence>MSQNEAQRLVHIRSLATQLGQALQEAGWTLSTAESCTGGGIAAAVTDIAGSSAWFHQGWVTYSNAAKHSLLGVEEATLIAHGAVSEAVVRQMAEGARLRSGAQLALAVSGIAGPGGGSEAKPVGTVWLAWAQPGNVETVCCHFPGDRITVRQRAIQRALEEALRCLASVPRLRQLDLSDVAQATALWTVQQAAYRVEAGWLGVSDFPPLRASVADLQACGEQVLGCYLDEVLVAAVGWESPAPRQRAINRLVVHPDHFRKGLARRLLQWVLRDQQRVYVTTGLANQAAIAAYRQAGFVLDGTMTHPDGIALQQLRYVADNAAASDDELNRPADLAGQEQES</sequence>
<dbReference type="GO" id="GO:0016747">
    <property type="term" value="F:acyltransferase activity, transferring groups other than amino-acyl groups"/>
    <property type="evidence" value="ECO:0007669"/>
    <property type="project" value="InterPro"/>
</dbReference>
<dbReference type="Gene3D" id="3.40.630.30">
    <property type="match status" value="1"/>
</dbReference>
<dbReference type="InterPro" id="IPR036653">
    <property type="entry name" value="CinA-like_C"/>
</dbReference>
<dbReference type="Pfam" id="PF02464">
    <property type="entry name" value="CinA"/>
    <property type="match status" value="1"/>
</dbReference>
<accession>A0A847SD50</accession>
<dbReference type="InterPro" id="IPR000182">
    <property type="entry name" value="GNAT_dom"/>
</dbReference>
<organism evidence="2 3">
    <name type="scientific">Leeia aquatica</name>
    <dbReference type="NCBI Taxonomy" id="2725557"/>
    <lineage>
        <taxon>Bacteria</taxon>
        <taxon>Pseudomonadati</taxon>
        <taxon>Pseudomonadota</taxon>
        <taxon>Betaproteobacteria</taxon>
        <taxon>Neisseriales</taxon>
        <taxon>Leeiaceae</taxon>
        <taxon>Leeia</taxon>
    </lineage>
</organism>